<dbReference type="EMBL" id="CP032416">
    <property type="protein sequence ID" value="AYD40284.1"/>
    <property type="molecule type" value="Genomic_DNA"/>
</dbReference>
<dbReference type="SUPFAM" id="SSF48371">
    <property type="entry name" value="ARM repeat"/>
    <property type="match status" value="1"/>
</dbReference>
<evidence type="ECO:0000256" key="1">
    <source>
        <dbReference type="ARBA" id="ARBA00002324"/>
    </source>
</evidence>
<evidence type="ECO:0000256" key="4">
    <source>
        <dbReference type="ARBA" id="ARBA00022642"/>
    </source>
</evidence>
<dbReference type="EC" id="2.7.7.18" evidence="3"/>
<comment type="pathway">
    <text evidence="2">Cofactor biosynthesis; NAD(+) biosynthesis; deamido-NAD(+) from nicotinate D-ribonucleotide: step 1/1.</text>
</comment>
<dbReference type="KEGG" id="cfer:D4Z93_07020"/>
<keyword evidence="13" id="KW-1185">Reference proteome</keyword>
<feature type="domain" description="Cytidyltransferase-like" evidence="11">
    <location>
        <begin position="922"/>
        <end position="1080"/>
    </location>
</feature>
<comment type="catalytic activity">
    <reaction evidence="10">
        <text>nicotinate beta-D-ribonucleotide + ATP + H(+) = deamido-NAD(+) + diphosphate</text>
        <dbReference type="Rhea" id="RHEA:22860"/>
        <dbReference type="ChEBI" id="CHEBI:15378"/>
        <dbReference type="ChEBI" id="CHEBI:30616"/>
        <dbReference type="ChEBI" id="CHEBI:33019"/>
        <dbReference type="ChEBI" id="CHEBI:57502"/>
        <dbReference type="ChEBI" id="CHEBI:58437"/>
        <dbReference type="EC" id="2.7.7.18"/>
    </reaction>
</comment>
<dbReference type="GO" id="GO:0004515">
    <property type="term" value="F:nicotinate-nucleotide adenylyltransferase activity"/>
    <property type="evidence" value="ECO:0007669"/>
    <property type="project" value="UniProtKB-EC"/>
</dbReference>
<evidence type="ECO:0000256" key="3">
    <source>
        <dbReference type="ARBA" id="ARBA00012389"/>
    </source>
</evidence>
<dbReference type="PANTHER" id="PTHR39321:SF3">
    <property type="entry name" value="PHOSPHOPANTETHEINE ADENYLYLTRANSFERASE"/>
    <property type="match status" value="1"/>
</dbReference>
<dbReference type="InterPro" id="IPR005248">
    <property type="entry name" value="NadD/NMNAT"/>
</dbReference>
<dbReference type="PANTHER" id="PTHR39321">
    <property type="entry name" value="NICOTINATE-NUCLEOTIDE ADENYLYLTRANSFERASE-RELATED"/>
    <property type="match status" value="1"/>
</dbReference>
<dbReference type="GO" id="GO:0009435">
    <property type="term" value="P:NAD+ biosynthetic process"/>
    <property type="evidence" value="ECO:0007669"/>
    <property type="project" value="InterPro"/>
</dbReference>
<evidence type="ECO:0000256" key="2">
    <source>
        <dbReference type="ARBA" id="ARBA00005019"/>
    </source>
</evidence>
<evidence type="ECO:0000256" key="9">
    <source>
        <dbReference type="ARBA" id="ARBA00023027"/>
    </source>
</evidence>
<dbReference type="Gene3D" id="3.40.50.620">
    <property type="entry name" value="HUPs"/>
    <property type="match status" value="1"/>
</dbReference>
<evidence type="ECO:0000259" key="11">
    <source>
        <dbReference type="Pfam" id="PF01467"/>
    </source>
</evidence>
<keyword evidence="6" id="KW-0548">Nucleotidyltransferase</keyword>
<evidence type="ECO:0000313" key="12">
    <source>
        <dbReference type="EMBL" id="AYD40284.1"/>
    </source>
</evidence>
<accession>A0A386H3Q6</accession>
<keyword evidence="7" id="KW-0547">Nucleotide-binding</keyword>
<evidence type="ECO:0000256" key="6">
    <source>
        <dbReference type="ARBA" id="ARBA00022695"/>
    </source>
</evidence>
<dbReference type="SUPFAM" id="SSF52374">
    <property type="entry name" value="Nucleotidylyl transferase"/>
    <property type="match status" value="1"/>
</dbReference>
<proteinExistence type="predicted"/>
<organism evidence="12 13">
    <name type="scientific">Clostridium fermenticellae</name>
    <dbReference type="NCBI Taxonomy" id="2068654"/>
    <lineage>
        <taxon>Bacteria</taxon>
        <taxon>Bacillati</taxon>
        <taxon>Bacillota</taxon>
        <taxon>Clostridia</taxon>
        <taxon>Eubacteriales</taxon>
        <taxon>Clostridiaceae</taxon>
        <taxon>Clostridium</taxon>
    </lineage>
</organism>
<name>A0A386H3Q6_9CLOT</name>
<dbReference type="InterPro" id="IPR016024">
    <property type="entry name" value="ARM-type_fold"/>
</dbReference>
<comment type="function">
    <text evidence="1">Catalyzes the reversible adenylation of nicotinate mononucleotide (NaMN) to nicotinic acid adenine dinucleotide (NaAD).</text>
</comment>
<keyword evidence="8" id="KW-0067">ATP-binding</keyword>
<dbReference type="InterPro" id="IPR004821">
    <property type="entry name" value="Cyt_trans-like"/>
</dbReference>
<dbReference type="RefSeq" id="WP_119971783.1">
    <property type="nucleotide sequence ID" value="NZ_CP032416.1"/>
</dbReference>
<evidence type="ECO:0000313" key="13">
    <source>
        <dbReference type="Proteomes" id="UP000266301"/>
    </source>
</evidence>
<gene>
    <name evidence="12" type="ORF">D4Z93_07020</name>
</gene>
<evidence type="ECO:0000256" key="5">
    <source>
        <dbReference type="ARBA" id="ARBA00022679"/>
    </source>
</evidence>
<reference evidence="12 13" key="1">
    <citation type="journal article" date="2019" name="Int. J. Syst. Evol. Microbiol.">
        <title>Clostridium fermenticellae sp. nov., isolated from the mud in a fermentation cellar for the production of the Chinese liquor, baijiu.</title>
        <authorList>
            <person name="Xu P.X."/>
            <person name="Chai L.J."/>
            <person name="Qiu T."/>
            <person name="Zhang X.J."/>
            <person name="Lu Z.M."/>
            <person name="Xiao C."/>
            <person name="Wang S.T."/>
            <person name="Shen C.H."/>
            <person name="Shi J.S."/>
            <person name="Xu Z.H."/>
        </authorList>
    </citation>
    <scope>NUCLEOTIDE SEQUENCE [LARGE SCALE GENOMIC DNA]</scope>
    <source>
        <strain evidence="12 13">JN500901</strain>
    </source>
</reference>
<dbReference type="Proteomes" id="UP000266301">
    <property type="component" value="Chromosome"/>
</dbReference>
<protein>
    <recommendedName>
        <fullName evidence="3">nicotinate-nucleotide adenylyltransferase</fullName>
        <ecNumber evidence="3">2.7.7.18</ecNumber>
    </recommendedName>
</protein>
<keyword evidence="4" id="KW-0662">Pyridine nucleotide biosynthesis</keyword>
<keyword evidence="5 12" id="KW-0808">Transferase</keyword>
<dbReference type="SUPFAM" id="SSF109604">
    <property type="entry name" value="HD-domain/PDEase-like"/>
    <property type="match status" value="1"/>
</dbReference>
<dbReference type="InterPro" id="IPR014729">
    <property type="entry name" value="Rossmann-like_a/b/a_fold"/>
</dbReference>
<dbReference type="Pfam" id="PF01467">
    <property type="entry name" value="CTP_transf_like"/>
    <property type="match status" value="1"/>
</dbReference>
<keyword evidence="9" id="KW-0520">NAD</keyword>
<evidence type="ECO:0000256" key="10">
    <source>
        <dbReference type="ARBA" id="ARBA00048721"/>
    </source>
</evidence>
<dbReference type="OrthoDB" id="1703792at2"/>
<evidence type="ECO:0000256" key="8">
    <source>
        <dbReference type="ARBA" id="ARBA00022840"/>
    </source>
</evidence>
<dbReference type="GO" id="GO:0005524">
    <property type="term" value="F:ATP binding"/>
    <property type="evidence" value="ECO:0007669"/>
    <property type="project" value="UniProtKB-KW"/>
</dbReference>
<sequence>MHRTYYDEVYNKLIRKITSIKWLQKHNIDKHVIDKTIRSEKFTDDLRKMCESLDFSAVSTINLCNNIIKAMTGDCLSQNWLKYIYEYTLNKNFPDAVTIELSSKLNNICELYLRIFRLICDAQKYSNDNSWKSTYPIVFLTQEEQNSLEHPEEYKKFIKIFSDNYVYEMMKLNEELTGFTTLDHVCGVHSLSLYIARQLKSIEIPVDLGRVSGAAAGHDLGKYGCRNSELKRVPHLHYYYTDQWFKRANINYIRNIAINHSTWDLELENLSLESLILIYSDFRVKNEFMNGKSHMKLYSLEDSFYIILGKLENVDIAKKNRYKKVYAKLKDFEDFLLDLGVDVKNPGDTIIIKKRCHDYTLLQGNQIVQNLKYLAINHNINLMYQLRDEYSLGSILELARSETDWKVFREYIRIFQEYSTYLTQKQKLQTLKFLYENLIHPEDDIRRHCAELMGKIIATFDEDYRKEIPLNVKLSKSAVASTDLLKEYLELMLNPGYKFIPVHKFNIGYSISIMVKSLFSLSKKSSISNYINILTEFYREQNYRGIEYDIFLIETAKYIPLDYIKEDDDTIFSYIFSKLQKRNSIVRLATLETILIFIDKLSPNHAFIFKIKEYFSSVNTKSKIPAENLLLYKIDNSLKLMNEMNTFANYCELNRNIITDIFLNNLKTATDWVKKRNQIDLLLYHALNNIQSMGLHTAIHFCNLLKVSAIESVRNRAGNAILEIMPYISLAERNEVAVELIRALELEGNRFTEYIPEYAGASLLWLQPKELNEIIDDCVLKVKTSNPNLKSLIIKTIGITISNYNIYRKRFRENENSYKKRLISMLGILLNGLGSYNSQVKQSSFSVIGKDIFDTNSMNLKEKILIFNIIAKKIITLITENENKEPLLLIKSASLNHIYRFISDFSFAYGDINIEIPNKVAFFPGTFDPFSLSHKEIAKHIRDLGFEVYLAIDEFSWSKKTLPSLLRKNIINMSISDELSIYLYPDIYPTNIANPDDLKILKENFPNSVIYICVGSDVLLNASGYKKTKVENSIYTFSHIIFERGKNKKLNSEINKIDGNVIILTLSSKYSEISSTQIRKLIDSNRDISTLVDPMAEEYIYNSGFYQRESQDKALIKPISLKTQLIKDLDKTVLDFIQDFLQNNNNDSINKIINIFKKSPSRILLLKDIITDKTLGFSVFHVINSTTLYDEFNNYMVSKYIRKNSTGRIILLDGIYMKYNHKNNKELEQILLTETISICVSNDYEYAIYKDSISPKLHSDSIYELLELYGFTKIKYAEDNDPVYAVNISNPCIINLDIQDVIKEPFRHNAKIKQVIHQSRRKLMEAINKLYPGELLISFNVDFVYQAMIDKICKGNNVPTERLIPTQLGKSMCVPYGDMLRRYIIPNTVTKALHTEKLFFPGIDKFIIGEFPHYLDLKAQVRMIKSFNRPVILVDDLLHKGYRMKALDPIFKNENINIEKIIVGVLSGRGKDLMDMQKREVDGVYFIPRLKLWFNENAFYPFIGGDSIWRGSYPDRNLLPSINMILPYTYPAFIKNIPKYLLYNFSKVCLENSIQILKVIENEYHLIHEKNLTLSCLGQVFTVPRCPDHGQNMKYNLNLAASTYLENDLELLIRMKHAFE</sequence>
<evidence type="ECO:0000256" key="7">
    <source>
        <dbReference type="ARBA" id="ARBA00022741"/>
    </source>
</evidence>